<evidence type="ECO:0000259" key="8">
    <source>
        <dbReference type="PROSITE" id="PS51194"/>
    </source>
</evidence>
<dbReference type="InterPro" id="IPR027417">
    <property type="entry name" value="P-loop_NTPase"/>
</dbReference>
<dbReference type="AlphaFoldDB" id="A0A913XDW9"/>
<dbReference type="GO" id="GO:0005634">
    <property type="term" value="C:nucleus"/>
    <property type="evidence" value="ECO:0007669"/>
    <property type="project" value="TreeGrafter"/>
</dbReference>
<dbReference type="InterPro" id="IPR001650">
    <property type="entry name" value="Helicase_C-like"/>
</dbReference>
<proteinExistence type="inferred from homology"/>
<dbReference type="SUPFAM" id="SSF52540">
    <property type="entry name" value="P-loop containing nucleoside triphosphate hydrolases"/>
    <property type="match status" value="1"/>
</dbReference>
<evidence type="ECO:0000256" key="5">
    <source>
        <dbReference type="ARBA" id="ARBA00034617"/>
    </source>
</evidence>
<evidence type="ECO:0000256" key="6">
    <source>
        <dbReference type="ARBA" id="ARBA00034808"/>
    </source>
</evidence>
<evidence type="ECO:0000313" key="9">
    <source>
        <dbReference type="EnsemblMetazoa" id="XP_020903172.1"/>
    </source>
</evidence>
<dbReference type="GO" id="GO:0043138">
    <property type="term" value="F:3'-5' DNA helicase activity"/>
    <property type="evidence" value="ECO:0007669"/>
    <property type="project" value="UniProtKB-EC"/>
</dbReference>
<dbReference type="GO" id="GO:0009378">
    <property type="term" value="F:four-way junction helicase activity"/>
    <property type="evidence" value="ECO:0007669"/>
    <property type="project" value="TreeGrafter"/>
</dbReference>
<evidence type="ECO:0000256" key="3">
    <source>
        <dbReference type="ARBA" id="ARBA00023235"/>
    </source>
</evidence>
<dbReference type="SMART" id="SM00490">
    <property type="entry name" value="HELICc"/>
    <property type="match status" value="1"/>
</dbReference>
<dbReference type="OMA" id="RNIANCA"/>
<sequence>MAVTATATDKTRSDIIGVLRLKDFVDIHQSPNKDNLAFHVIHMDTTHSVLDYFQWVLRDVKENKKDRTIIYCQTIKQCANLYSLFLKELDLNKENHEGRKVEMLHALSTKSVKENILKAMANEDGCIKVLICTIAFGMGVNCKGVNNIIHFGPSKTVEAYIQESGRAGRDGRPSNCIILYKALMLLHVEKEMRDYVRGKCDCRRQYLMSSFEITTNSCQGQSKCDKCSGSTEFSPSIEQKITDDTPKRQIQPAQLSQLKKKLIIFRKNMYCELIKQSPTGQLPVITIPDLLLGFSNNQIDQIIEHCDKIFDLPDLYKYVEIWKRRHAITILKIIREVFDEERQDDGDEDELSDDDLEFDDDVDDKDMWEIVIPNEELMELDWDELSYSGLFPEDMSILEYSAEQIPDIPDAVAGMIDNIQMD</sequence>
<organism evidence="9 10">
    <name type="scientific">Exaiptasia diaphana</name>
    <name type="common">Tropical sea anemone</name>
    <name type="synonym">Aiptasia pulchella</name>
    <dbReference type="NCBI Taxonomy" id="2652724"/>
    <lineage>
        <taxon>Eukaryota</taxon>
        <taxon>Metazoa</taxon>
        <taxon>Cnidaria</taxon>
        <taxon>Anthozoa</taxon>
        <taxon>Hexacorallia</taxon>
        <taxon>Actiniaria</taxon>
        <taxon>Aiptasiidae</taxon>
        <taxon>Exaiptasia</taxon>
    </lineage>
</organism>
<dbReference type="OrthoDB" id="5953434at2759"/>
<protein>
    <recommendedName>
        <fullName evidence="6">DNA 3'-5' helicase</fullName>
        <ecNumber evidence="6">5.6.2.4</ecNumber>
    </recommendedName>
    <alternativeName>
        <fullName evidence="7">DNA 3'-5' helicase BLM</fullName>
    </alternativeName>
</protein>
<dbReference type="EnsemblMetazoa" id="XM_021047513.1">
    <property type="protein sequence ID" value="XP_020903172.1"/>
    <property type="gene ID" value="LOC110241632"/>
</dbReference>
<evidence type="ECO:0000256" key="7">
    <source>
        <dbReference type="ARBA" id="ARBA00044542"/>
    </source>
</evidence>
<name>A0A913XDW9_EXADI</name>
<reference evidence="9" key="1">
    <citation type="submission" date="2022-11" db="UniProtKB">
        <authorList>
            <consortium name="EnsemblMetazoa"/>
        </authorList>
    </citation>
    <scope>IDENTIFICATION</scope>
</reference>
<dbReference type="KEGG" id="epa:110241632"/>
<dbReference type="GeneID" id="110241632"/>
<evidence type="ECO:0000256" key="1">
    <source>
        <dbReference type="ARBA" id="ARBA00005446"/>
    </source>
</evidence>
<feature type="domain" description="Helicase C-terminal" evidence="8">
    <location>
        <begin position="52"/>
        <end position="208"/>
    </location>
</feature>
<accession>A0A913XDW9</accession>
<comment type="catalytic activity">
    <reaction evidence="5">
        <text>Couples ATP hydrolysis with the unwinding of duplex DNA by translocating in the 3'-5' direction.</text>
        <dbReference type="EC" id="5.6.2.4"/>
    </reaction>
</comment>
<dbReference type="Gene3D" id="3.40.50.300">
    <property type="entry name" value="P-loop containing nucleotide triphosphate hydrolases"/>
    <property type="match status" value="1"/>
</dbReference>
<keyword evidence="4" id="KW-0539">Nucleus</keyword>
<evidence type="ECO:0000256" key="4">
    <source>
        <dbReference type="ARBA" id="ARBA00023242"/>
    </source>
</evidence>
<dbReference type="GO" id="GO:0000724">
    <property type="term" value="P:double-strand break repair via homologous recombination"/>
    <property type="evidence" value="ECO:0007669"/>
    <property type="project" value="TreeGrafter"/>
</dbReference>
<dbReference type="RefSeq" id="XP_020903172.1">
    <property type="nucleotide sequence ID" value="XM_021047513.1"/>
</dbReference>
<comment type="similarity">
    <text evidence="1">Belongs to the helicase family. RecQ subfamily.</text>
</comment>
<dbReference type="Proteomes" id="UP000887567">
    <property type="component" value="Unplaced"/>
</dbReference>
<dbReference type="EC" id="5.6.2.4" evidence="6"/>
<dbReference type="GO" id="GO:0005737">
    <property type="term" value="C:cytoplasm"/>
    <property type="evidence" value="ECO:0007669"/>
    <property type="project" value="TreeGrafter"/>
</dbReference>
<dbReference type="PANTHER" id="PTHR13710">
    <property type="entry name" value="DNA HELICASE RECQ FAMILY MEMBER"/>
    <property type="match status" value="1"/>
</dbReference>
<dbReference type="PROSITE" id="PS51194">
    <property type="entry name" value="HELICASE_CTER"/>
    <property type="match status" value="1"/>
</dbReference>
<keyword evidence="3" id="KW-0413">Isomerase</keyword>
<evidence type="ECO:0000256" key="2">
    <source>
        <dbReference type="ARBA" id="ARBA00023125"/>
    </source>
</evidence>
<dbReference type="Pfam" id="PF00271">
    <property type="entry name" value="Helicase_C"/>
    <property type="match status" value="1"/>
</dbReference>
<dbReference type="PANTHER" id="PTHR13710:SF153">
    <property type="entry name" value="RECQ-LIKE DNA HELICASE BLM"/>
    <property type="match status" value="1"/>
</dbReference>
<dbReference type="GO" id="GO:0003677">
    <property type="term" value="F:DNA binding"/>
    <property type="evidence" value="ECO:0007669"/>
    <property type="project" value="UniProtKB-KW"/>
</dbReference>
<evidence type="ECO:0000313" key="10">
    <source>
        <dbReference type="Proteomes" id="UP000887567"/>
    </source>
</evidence>
<dbReference type="GO" id="GO:0005694">
    <property type="term" value="C:chromosome"/>
    <property type="evidence" value="ECO:0007669"/>
    <property type="project" value="TreeGrafter"/>
</dbReference>
<keyword evidence="10" id="KW-1185">Reference proteome</keyword>
<keyword evidence="2" id="KW-0238">DNA-binding</keyword>